<comment type="caution">
    <text evidence="2">The sequence shown here is derived from an EMBL/GenBank/DDBJ whole genome shotgun (WGS) entry which is preliminary data.</text>
</comment>
<dbReference type="Pfam" id="PF20258">
    <property type="entry name" value="tRNA_Me_trans_C"/>
    <property type="match status" value="1"/>
</dbReference>
<dbReference type="EMBL" id="BARV01038848">
    <property type="protein sequence ID" value="GAI51564.1"/>
    <property type="molecule type" value="Genomic_DNA"/>
</dbReference>
<dbReference type="InterPro" id="IPR046885">
    <property type="entry name" value="MnmA-like_C"/>
</dbReference>
<dbReference type="Gene3D" id="2.40.30.10">
    <property type="entry name" value="Translation factors"/>
    <property type="match status" value="1"/>
</dbReference>
<evidence type="ECO:0000313" key="2">
    <source>
        <dbReference type="EMBL" id="GAI51564.1"/>
    </source>
</evidence>
<feature type="domain" description="tRNA-specific 2-thiouridylase MnmA-like C-terminal" evidence="1">
    <location>
        <begin position="4"/>
        <end position="43"/>
    </location>
</feature>
<proteinExistence type="predicted"/>
<feature type="non-terminal residue" evidence="2">
    <location>
        <position position="1"/>
    </location>
</feature>
<accession>X1R7H6</accession>
<protein>
    <recommendedName>
        <fullName evidence="1">tRNA-specific 2-thiouridylase MnmA-like C-terminal domain-containing protein</fullName>
    </recommendedName>
</protein>
<gene>
    <name evidence="2" type="ORF">S06H3_59726</name>
</gene>
<organism evidence="2">
    <name type="scientific">marine sediment metagenome</name>
    <dbReference type="NCBI Taxonomy" id="412755"/>
    <lineage>
        <taxon>unclassified sequences</taxon>
        <taxon>metagenomes</taxon>
        <taxon>ecological metagenomes</taxon>
    </lineage>
</organism>
<name>X1R7H6_9ZZZZ</name>
<sequence>ETMVTPLSKDEVYVKFKEPQMAITPGQTVVFYRGDVVIGSGTIERTRPETR</sequence>
<dbReference type="AlphaFoldDB" id="X1R7H6"/>
<reference evidence="2" key="1">
    <citation type="journal article" date="2014" name="Front. Microbiol.">
        <title>High frequency of phylogenetically diverse reductive dehalogenase-homologous genes in deep subseafloor sedimentary metagenomes.</title>
        <authorList>
            <person name="Kawai M."/>
            <person name="Futagami T."/>
            <person name="Toyoda A."/>
            <person name="Takaki Y."/>
            <person name="Nishi S."/>
            <person name="Hori S."/>
            <person name="Arai W."/>
            <person name="Tsubouchi T."/>
            <person name="Morono Y."/>
            <person name="Uchiyama I."/>
            <person name="Ito T."/>
            <person name="Fujiyama A."/>
            <person name="Inagaki F."/>
            <person name="Takami H."/>
        </authorList>
    </citation>
    <scope>NUCLEOTIDE SEQUENCE</scope>
    <source>
        <strain evidence="2">Expedition CK06-06</strain>
    </source>
</reference>
<evidence type="ECO:0000259" key="1">
    <source>
        <dbReference type="Pfam" id="PF20258"/>
    </source>
</evidence>